<keyword evidence="3" id="KW-0067">ATP-binding</keyword>
<dbReference type="AlphaFoldDB" id="A0A9D9N7J8"/>
<protein>
    <submittedName>
        <fullName evidence="5">CpaF family protein</fullName>
    </submittedName>
</protein>
<dbReference type="GO" id="GO:0016887">
    <property type="term" value="F:ATP hydrolysis activity"/>
    <property type="evidence" value="ECO:0007669"/>
    <property type="project" value="InterPro"/>
</dbReference>
<reference evidence="5" key="2">
    <citation type="journal article" date="2021" name="PeerJ">
        <title>Extensive microbial diversity within the chicken gut microbiome revealed by metagenomics and culture.</title>
        <authorList>
            <person name="Gilroy R."/>
            <person name="Ravi A."/>
            <person name="Getino M."/>
            <person name="Pursley I."/>
            <person name="Horton D.L."/>
            <person name="Alikhan N.F."/>
            <person name="Baker D."/>
            <person name="Gharbi K."/>
            <person name="Hall N."/>
            <person name="Watson M."/>
            <person name="Adriaenssens E.M."/>
            <person name="Foster-Nyarko E."/>
            <person name="Jarju S."/>
            <person name="Secka A."/>
            <person name="Antonio M."/>
            <person name="Oren A."/>
            <person name="Chaudhuri R.R."/>
            <person name="La Ragione R."/>
            <person name="Hildebrand F."/>
            <person name="Pallen M.J."/>
        </authorList>
    </citation>
    <scope>NUCLEOTIDE SEQUENCE</scope>
    <source>
        <strain evidence="5">E3-2379</strain>
    </source>
</reference>
<evidence type="ECO:0000256" key="1">
    <source>
        <dbReference type="ARBA" id="ARBA00006611"/>
    </source>
</evidence>
<dbReference type="InterPro" id="IPR003439">
    <property type="entry name" value="ABC_transporter-like_ATP-bd"/>
</dbReference>
<dbReference type="CDD" id="cd01130">
    <property type="entry name" value="VirB11-like_ATPase"/>
    <property type="match status" value="1"/>
</dbReference>
<dbReference type="EMBL" id="JADIML010000147">
    <property type="protein sequence ID" value="MBO8463338.1"/>
    <property type="molecule type" value="Genomic_DNA"/>
</dbReference>
<evidence type="ECO:0000313" key="6">
    <source>
        <dbReference type="Proteomes" id="UP000823618"/>
    </source>
</evidence>
<dbReference type="SUPFAM" id="SSF52540">
    <property type="entry name" value="P-loop containing nucleoside triphosphate hydrolases"/>
    <property type="match status" value="1"/>
</dbReference>
<dbReference type="SMART" id="SM00382">
    <property type="entry name" value="AAA"/>
    <property type="match status" value="1"/>
</dbReference>
<sequence>MNQIQEQLHQKVVSILDLTAEIKDETVYEVIDRVLIEQIKTEYLSIQMMQKFRKSLFNSIRRLDVLQELLEQKDITEIMINGYDHIFIEKKGKILEWEETFSSKEKFHDVIQQIVSGTNRVVNESSPIVDARLEDGSRVHVVLEPVSLDGSAVTIRKFPEKAMNMEDLMKLGALDERMAKMLQLLVKSGANIFISGGTGSGKTTFLNALSGYIEEDKRVVTIEDSAELQLIGMPNLVRMESRNANMEGGNQITIRHLLKASLRMRPDFIIVGEIRGEEALDMLQALNTGHSGFSTGHANHSSDMLSRIETMVLMGIDMPLPAIRAQIASAIDLIIHLGRLRDRSRKVLEVIEIVGYEDGVIKTNPLFWFEEQKEVEGKIQGVWKQKGVITQKEKLALAGHLKSYKKLEQGEVEDEG</sequence>
<dbReference type="Pfam" id="PF00437">
    <property type="entry name" value="T2SSE"/>
    <property type="match status" value="1"/>
</dbReference>
<dbReference type="InterPro" id="IPR027417">
    <property type="entry name" value="P-loop_NTPase"/>
</dbReference>
<dbReference type="InterPro" id="IPR001482">
    <property type="entry name" value="T2SS/T4SS_dom"/>
</dbReference>
<dbReference type="Gene3D" id="3.30.450.380">
    <property type="match status" value="1"/>
</dbReference>
<dbReference type="PANTHER" id="PTHR30486">
    <property type="entry name" value="TWITCHING MOTILITY PROTEIN PILT"/>
    <property type="match status" value="1"/>
</dbReference>
<feature type="domain" description="ABC transporter" evidence="4">
    <location>
        <begin position="163"/>
        <end position="395"/>
    </location>
</feature>
<keyword evidence="2" id="KW-0547">Nucleotide-binding</keyword>
<evidence type="ECO:0000256" key="2">
    <source>
        <dbReference type="ARBA" id="ARBA00022741"/>
    </source>
</evidence>
<dbReference type="PANTHER" id="PTHR30486:SF6">
    <property type="entry name" value="TYPE IV PILUS RETRACTATION ATPASE PILT"/>
    <property type="match status" value="1"/>
</dbReference>
<accession>A0A9D9N7J8</accession>
<comment type="caution">
    <text evidence="5">The sequence shown here is derived from an EMBL/GenBank/DDBJ whole genome shotgun (WGS) entry which is preliminary data.</text>
</comment>
<name>A0A9D9N7J8_9FIRM</name>
<organism evidence="5 6">
    <name type="scientific">Candidatus Scybalomonas excrementavium</name>
    <dbReference type="NCBI Taxonomy" id="2840943"/>
    <lineage>
        <taxon>Bacteria</taxon>
        <taxon>Bacillati</taxon>
        <taxon>Bacillota</taxon>
        <taxon>Clostridia</taxon>
        <taxon>Lachnospirales</taxon>
        <taxon>Lachnospiraceae</taxon>
        <taxon>Lachnospiraceae incertae sedis</taxon>
        <taxon>Candidatus Scybalomonas</taxon>
    </lineage>
</organism>
<dbReference type="InterPro" id="IPR003593">
    <property type="entry name" value="AAA+_ATPase"/>
</dbReference>
<evidence type="ECO:0000313" key="5">
    <source>
        <dbReference type="EMBL" id="MBO8463338.1"/>
    </source>
</evidence>
<evidence type="ECO:0000259" key="4">
    <source>
        <dbReference type="PROSITE" id="PS50893"/>
    </source>
</evidence>
<dbReference type="Proteomes" id="UP000823618">
    <property type="component" value="Unassembled WGS sequence"/>
</dbReference>
<evidence type="ECO:0000256" key="3">
    <source>
        <dbReference type="ARBA" id="ARBA00022840"/>
    </source>
</evidence>
<comment type="similarity">
    <text evidence="1">Belongs to the GSP E family.</text>
</comment>
<dbReference type="PROSITE" id="PS50893">
    <property type="entry name" value="ABC_TRANSPORTER_2"/>
    <property type="match status" value="1"/>
</dbReference>
<proteinExistence type="inferred from homology"/>
<dbReference type="InterPro" id="IPR050921">
    <property type="entry name" value="T4SS_GSP_E_ATPase"/>
</dbReference>
<reference evidence="5" key="1">
    <citation type="submission" date="2020-10" db="EMBL/GenBank/DDBJ databases">
        <authorList>
            <person name="Gilroy R."/>
        </authorList>
    </citation>
    <scope>NUCLEOTIDE SEQUENCE</scope>
    <source>
        <strain evidence="5">E3-2379</strain>
    </source>
</reference>
<dbReference type="GO" id="GO:0005524">
    <property type="term" value="F:ATP binding"/>
    <property type="evidence" value="ECO:0007669"/>
    <property type="project" value="UniProtKB-KW"/>
</dbReference>
<dbReference type="Gene3D" id="3.40.50.300">
    <property type="entry name" value="P-loop containing nucleotide triphosphate hydrolases"/>
    <property type="match status" value="1"/>
</dbReference>
<gene>
    <name evidence="5" type="ORF">IAC13_05335</name>
</gene>